<accession>U5J9J2</accession>
<dbReference type="GeneID" id="17825177"/>
<dbReference type="RefSeq" id="YP_008873289.1">
    <property type="nucleotide sequence ID" value="NC_023007.1"/>
</dbReference>
<sequence length="58" mass="6316">MGFKLVCNTCGESSDVKLDLLFGAKSIDIDGKVDVTTGDWEILKVECECGNKLVSDEF</sequence>
<evidence type="ECO:0000313" key="1">
    <source>
        <dbReference type="EMBL" id="AGI11957.1"/>
    </source>
</evidence>
<proteinExistence type="predicted"/>
<reference evidence="1 2" key="1">
    <citation type="journal article" date="2014" name="PLoS ONE">
        <title>Novel Giant Siphovirus from Bacillus anthracis Features Unusual Genome Characteristics.</title>
        <authorList>
            <person name="Ganz H.H."/>
            <person name="Law C."/>
            <person name="Schmuki M."/>
            <person name="Eichenseher F."/>
            <person name="Calendar R."/>
            <person name="Loessner M.J."/>
            <person name="Getz W.M."/>
            <person name="Korlach J."/>
            <person name="Beyer W."/>
            <person name="Klumpp J."/>
        </authorList>
    </citation>
    <scope>NUCLEOTIDE SEQUENCE [LARGE SCALE GENOMIC DNA]</scope>
</reference>
<name>U5J9J2_9CAUD</name>
<dbReference type="EMBL" id="KC481682">
    <property type="protein sequence ID" value="AGI11957.1"/>
    <property type="molecule type" value="Genomic_DNA"/>
</dbReference>
<keyword evidence="2" id="KW-1185">Reference proteome</keyword>
<organism evidence="1 2">
    <name type="scientific">Bacillus phage vB_BanS-Tsamsa</name>
    <dbReference type="NCBI Taxonomy" id="1308863"/>
    <lineage>
        <taxon>Viruses</taxon>
        <taxon>Duplodnaviria</taxon>
        <taxon>Heunggongvirae</taxon>
        <taxon>Uroviricota</taxon>
        <taxon>Caudoviricetes</taxon>
        <taxon>Joanripponvirinae</taxon>
        <taxon>Tsamsavirus</taxon>
        <taxon>Tsamsavirus tsamsa</taxon>
    </lineage>
</organism>
<protein>
    <submittedName>
        <fullName evidence="1">Uncharacterized protein</fullName>
    </submittedName>
</protein>
<evidence type="ECO:0000313" key="2">
    <source>
        <dbReference type="Proteomes" id="UP000017661"/>
    </source>
</evidence>
<dbReference type="KEGG" id="vg:17825177"/>
<dbReference type="Proteomes" id="UP000017661">
    <property type="component" value="Segment"/>
</dbReference>